<feature type="domain" description="AMP-dependent synthetase/ligase" evidence="2">
    <location>
        <begin position="8"/>
        <end position="360"/>
    </location>
</feature>
<reference evidence="4" key="1">
    <citation type="submission" date="2020-05" db="EMBL/GenBank/DDBJ databases">
        <authorList>
            <person name="Chiriac C."/>
            <person name="Salcher M."/>
            <person name="Ghai R."/>
            <person name="Kavagutti S V."/>
        </authorList>
    </citation>
    <scope>NUCLEOTIDE SEQUENCE</scope>
</reference>
<dbReference type="EMBL" id="CAFBQP010000090">
    <property type="protein sequence ID" value="CAB5067022.1"/>
    <property type="molecule type" value="Genomic_DNA"/>
</dbReference>
<evidence type="ECO:0000259" key="3">
    <source>
        <dbReference type="Pfam" id="PF13193"/>
    </source>
</evidence>
<dbReference type="Pfam" id="PF13193">
    <property type="entry name" value="AMP-binding_C"/>
    <property type="match status" value="1"/>
</dbReference>
<evidence type="ECO:0000313" key="5">
    <source>
        <dbReference type="EMBL" id="CAB4752442.1"/>
    </source>
</evidence>
<accession>A0A6J6PZT0</accession>
<name>A0A6J6PZT0_9ZZZZ</name>
<dbReference type="Pfam" id="PF00501">
    <property type="entry name" value="AMP-binding"/>
    <property type="match status" value="1"/>
</dbReference>
<dbReference type="CDD" id="cd05941">
    <property type="entry name" value="MCS"/>
    <property type="match status" value="1"/>
</dbReference>
<dbReference type="InterPro" id="IPR025110">
    <property type="entry name" value="AMP-bd_C"/>
</dbReference>
<dbReference type="EMBL" id="CAEZXX010000040">
    <property type="protein sequence ID" value="CAB4704036.1"/>
    <property type="molecule type" value="Genomic_DNA"/>
</dbReference>
<dbReference type="AlphaFoldDB" id="A0A6J6PZT0"/>
<evidence type="ECO:0000256" key="1">
    <source>
        <dbReference type="ARBA" id="ARBA00006432"/>
    </source>
</evidence>
<dbReference type="GO" id="GO:0006631">
    <property type="term" value="P:fatty acid metabolic process"/>
    <property type="evidence" value="ECO:0007669"/>
    <property type="project" value="TreeGrafter"/>
</dbReference>
<dbReference type="InterPro" id="IPR042099">
    <property type="entry name" value="ANL_N_sf"/>
</dbReference>
<gene>
    <name evidence="4" type="ORF">UFOPK2602_00752</name>
    <name evidence="5" type="ORF">UFOPK2806_01098</name>
    <name evidence="6" type="ORF">UFOPK4306_01969</name>
</gene>
<dbReference type="PANTHER" id="PTHR43201:SF8">
    <property type="entry name" value="ACYL-COA SYNTHETASE FAMILY MEMBER 3"/>
    <property type="match status" value="1"/>
</dbReference>
<proteinExistence type="inferred from homology"/>
<dbReference type="InterPro" id="IPR045851">
    <property type="entry name" value="AMP-bd_C_sf"/>
</dbReference>
<dbReference type="InterPro" id="IPR020845">
    <property type="entry name" value="AMP-binding_CS"/>
</dbReference>
<evidence type="ECO:0000313" key="6">
    <source>
        <dbReference type="EMBL" id="CAB5067022.1"/>
    </source>
</evidence>
<dbReference type="SUPFAM" id="SSF56801">
    <property type="entry name" value="Acetyl-CoA synthetase-like"/>
    <property type="match status" value="1"/>
</dbReference>
<feature type="domain" description="AMP-binding enzyme C-terminal" evidence="3">
    <location>
        <begin position="411"/>
        <end position="486"/>
    </location>
</feature>
<dbReference type="PANTHER" id="PTHR43201">
    <property type="entry name" value="ACYL-COA SYNTHETASE"/>
    <property type="match status" value="1"/>
</dbReference>
<dbReference type="Gene3D" id="3.40.50.12780">
    <property type="entry name" value="N-terminal domain of ligase-like"/>
    <property type="match status" value="1"/>
</dbReference>
<dbReference type="InterPro" id="IPR000873">
    <property type="entry name" value="AMP-dep_synth/lig_dom"/>
</dbReference>
<comment type="similarity">
    <text evidence="1">Belongs to the ATP-dependent AMP-binding enzyme family.</text>
</comment>
<dbReference type="EMBL" id="CAEZYY010000011">
    <property type="protein sequence ID" value="CAB4752442.1"/>
    <property type="molecule type" value="Genomic_DNA"/>
</dbReference>
<evidence type="ECO:0000259" key="2">
    <source>
        <dbReference type="Pfam" id="PF00501"/>
    </source>
</evidence>
<evidence type="ECO:0000313" key="4">
    <source>
        <dbReference type="EMBL" id="CAB4704036.1"/>
    </source>
</evidence>
<protein>
    <submittedName>
        <fullName evidence="4">Unannotated protein</fullName>
    </submittedName>
</protein>
<dbReference type="PROSITE" id="PS00455">
    <property type="entry name" value="AMP_BINDING"/>
    <property type="match status" value="1"/>
</dbReference>
<dbReference type="GO" id="GO:0031956">
    <property type="term" value="F:medium-chain fatty acid-CoA ligase activity"/>
    <property type="evidence" value="ECO:0007669"/>
    <property type="project" value="TreeGrafter"/>
</dbReference>
<sequence>MLSTVLSQVGRHADRVLISDRAGEYTGTDLLAAGRDIASRCGAGERGQGERIALLGSPGLAYVAGLLGIWMRGAMAIPLCPEHPAAEIAYVLDDADVSVVLVDPRLAHLLPPTSATVVSLPTCAAEVQTAAQFGQFEPFESDGSVPALMLYTSGTTGRPKGVVHSHTTVSAQVNCLVEAWEWDSSDRIAHFLPLHHVHGLVNQLLCPLWVGARCDMFARFDAPTILDALATTPYTIFMAVPTIYSKAIAAWEAADEQTRSRWSAGCERLRVMISGSAALAVPVLERWRAISGHTLLERYGMTEIGIALTNPLIGERRPGFVGGPLPGMFVRVVDDAKVLEGDGVTGELQVRGANVFTEYWRRPEETAACFTADGWFLTGDQVTVEAGCFRITGRLSTDIIKSGGYKISALEIEGVLLAHPAIADCSVVGVPDDTWGERVAAAVVLRTGESVDLEALRGWARSELAPYKLPTLLEIVEALPRNVMGKVLKPTVRTIFNPAG</sequence>
<dbReference type="Gene3D" id="3.30.300.30">
    <property type="match status" value="1"/>
</dbReference>
<organism evidence="4">
    <name type="scientific">freshwater metagenome</name>
    <dbReference type="NCBI Taxonomy" id="449393"/>
    <lineage>
        <taxon>unclassified sequences</taxon>
        <taxon>metagenomes</taxon>
        <taxon>ecological metagenomes</taxon>
    </lineage>
</organism>